<protein>
    <recommendedName>
        <fullName evidence="4 5">Large ribosomal subunit protein uL2</fullName>
    </recommendedName>
</protein>
<dbReference type="InterPro" id="IPR008991">
    <property type="entry name" value="Translation_prot_SH3-like_sf"/>
</dbReference>
<evidence type="ECO:0000256" key="3">
    <source>
        <dbReference type="ARBA" id="ARBA00023274"/>
    </source>
</evidence>
<dbReference type="GO" id="GO:0002181">
    <property type="term" value="P:cytoplasmic translation"/>
    <property type="evidence" value="ECO:0007669"/>
    <property type="project" value="TreeGrafter"/>
</dbReference>
<keyword evidence="3 5" id="KW-0687">Ribonucleoprotein</keyword>
<dbReference type="InterPro" id="IPR022669">
    <property type="entry name" value="Ribosomal_uL2_C"/>
</dbReference>
<comment type="function">
    <text evidence="5">One of the primary rRNA binding proteins. Required for association of the 30S and 50S subunits to form the 70S ribosome, for tRNA binding and peptide bond formation. It has been suggested to have peptidyltransferase activity; this is somewhat controversial. Makes several contacts with the 16S rRNA in the 70S ribosome.</text>
</comment>
<reference evidence="9" key="1">
    <citation type="journal article" date="2015" name="ISME J.">
        <title>Aquifer environment selects for microbial species cohorts in sediment and groundwater.</title>
        <authorList>
            <person name="Hug L.A."/>
            <person name="Thomas B.C."/>
            <person name="Brown C.T."/>
            <person name="Frischkorn K.R."/>
            <person name="Williams K.H."/>
            <person name="Tringe S.G."/>
            <person name="Banfield J.F."/>
        </authorList>
    </citation>
    <scope>NUCLEOTIDE SEQUENCE</scope>
</reference>
<dbReference type="SUPFAM" id="SSF50249">
    <property type="entry name" value="Nucleic acid-binding proteins"/>
    <property type="match status" value="1"/>
</dbReference>
<dbReference type="EMBL" id="KT006984">
    <property type="protein sequence ID" value="AKQ01921.1"/>
    <property type="molecule type" value="Genomic_DNA"/>
</dbReference>
<keyword evidence="5" id="KW-0694">RNA-binding</keyword>
<evidence type="ECO:0000256" key="4">
    <source>
        <dbReference type="ARBA" id="ARBA00035242"/>
    </source>
</evidence>
<evidence type="ECO:0000259" key="8">
    <source>
        <dbReference type="SMART" id="SM01383"/>
    </source>
</evidence>
<dbReference type="FunFam" id="4.10.950.10:FF:000001">
    <property type="entry name" value="50S ribosomal protein L2"/>
    <property type="match status" value="1"/>
</dbReference>
<dbReference type="Gene3D" id="2.30.30.30">
    <property type="match status" value="1"/>
</dbReference>
<dbReference type="InterPro" id="IPR012340">
    <property type="entry name" value="NA-bd_OB-fold"/>
</dbReference>
<dbReference type="PANTHER" id="PTHR13691">
    <property type="entry name" value="RIBOSOMAL PROTEIN L2"/>
    <property type="match status" value="1"/>
</dbReference>
<evidence type="ECO:0000256" key="6">
    <source>
        <dbReference type="SAM" id="MobiDB-lite"/>
    </source>
</evidence>
<evidence type="ECO:0000256" key="2">
    <source>
        <dbReference type="ARBA" id="ARBA00022980"/>
    </source>
</evidence>
<feature type="domain" description="Large ribosomal subunit protein uL2 C-terminal" evidence="7">
    <location>
        <begin position="124"/>
        <end position="252"/>
    </location>
</feature>
<comment type="similarity">
    <text evidence="1 5">Belongs to the universal ribosomal protein uL2 family.</text>
</comment>
<feature type="domain" description="Large ribosomal subunit protein uL2 RNA-binding" evidence="8">
    <location>
        <begin position="42"/>
        <end position="118"/>
    </location>
</feature>
<dbReference type="InterPro" id="IPR022671">
    <property type="entry name" value="Ribosomal_uL2_CS"/>
</dbReference>
<accession>A0A0H4T2R3</accession>
<dbReference type="SMART" id="SM01383">
    <property type="entry name" value="Ribosomal_L2"/>
    <property type="match status" value="1"/>
</dbReference>
<evidence type="ECO:0000256" key="1">
    <source>
        <dbReference type="ARBA" id="ARBA00005636"/>
    </source>
</evidence>
<feature type="region of interest" description="Disordered" evidence="6">
    <location>
        <begin position="224"/>
        <end position="254"/>
    </location>
</feature>
<dbReference type="FunFam" id="2.30.30.30:FF:000001">
    <property type="entry name" value="50S ribosomal protein L2"/>
    <property type="match status" value="1"/>
</dbReference>
<dbReference type="PIRSF" id="PIRSF002158">
    <property type="entry name" value="Ribosomal_L2"/>
    <property type="match status" value="1"/>
</dbReference>
<dbReference type="GO" id="GO:0003735">
    <property type="term" value="F:structural constituent of ribosome"/>
    <property type="evidence" value="ECO:0007669"/>
    <property type="project" value="InterPro"/>
</dbReference>
<dbReference type="InterPro" id="IPR014722">
    <property type="entry name" value="Rib_uL2_dom2"/>
</dbReference>
<dbReference type="Gene3D" id="2.40.50.140">
    <property type="entry name" value="Nucleic acid-binding proteins"/>
    <property type="match status" value="1"/>
</dbReference>
<dbReference type="SMART" id="SM01382">
    <property type="entry name" value="Ribosomal_L2_C"/>
    <property type="match status" value="1"/>
</dbReference>
<dbReference type="Pfam" id="PF00181">
    <property type="entry name" value="Ribosomal_L2_N"/>
    <property type="match status" value="1"/>
</dbReference>
<dbReference type="InterPro" id="IPR022666">
    <property type="entry name" value="Ribosomal_uL2_RNA-bd_dom"/>
</dbReference>
<gene>
    <name evidence="5" type="primary">rplB</name>
</gene>
<evidence type="ECO:0000313" key="9">
    <source>
        <dbReference type="EMBL" id="AKQ01921.1"/>
    </source>
</evidence>
<dbReference type="PROSITE" id="PS00467">
    <property type="entry name" value="RIBOSOMAL_L2"/>
    <property type="match status" value="1"/>
</dbReference>
<dbReference type="GO" id="GO:0019843">
    <property type="term" value="F:rRNA binding"/>
    <property type="evidence" value="ECO:0007669"/>
    <property type="project" value="UniProtKB-UniRule"/>
</dbReference>
<name>A0A0H4T2R3_9PROT</name>
<comment type="subunit">
    <text evidence="5">Part of the 50S ribosomal subunit. Forms a bridge to the 30S subunit in the 70S ribosome.</text>
</comment>
<proteinExistence type="inferred from homology"/>
<evidence type="ECO:0000259" key="7">
    <source>
        <dbReference type="SMART" id="SM01382"/>
    </source>
</evidence>
<evidence type="ECO:0000256" key="5">
    <source>
        <dbReference type="HAMAP-Rule" id="MF_01320"/>
    </source>
</evidence>
<dbReference type="GO" id="GO:0015934">
    <property type="term" value="C:large ribosomal subunit"/>
    <property type="evidence" value="ECO:0007669"/>
    <property type="project" value="InterPro"/>
</dbReference>
<keyword evidence="2 5" id="KW-0689">Ribosomal protein</keyword>
<dbReference type="FunFam" id="2.40.50.140:FF:000003">
    <property type="entry name" value="50S ribosomal protein L2"/>
    <property type="match status" value="1"/>
</dbReference>
<dbReference type="NCBIfam" id="TIGR01171">
    <property type="entry name" value="rplB_bact"/>
    <property type="match status" value="1"/>
</dbReference>
<dbReference type="InterPro" id="IPR002171">
    <property type="entry name" value="Ribosomal_uL2"/>
</dbReference>
<feature type="region of interest" description="Disordered" evidence="6">
    <location>
        <begin position="27"/>
        <end position="55"/>
    </location>
</feature>
<dbReference type="Pfam" id="PF03947">
    <property type="entry name" value="Ribosomal_L2_C"/>
    <property type="match status" value="1"/>
</dbReference>
<dbReference type="HAMAP" id="MF_01320_B">
    <property type="entry name" value="Ribosomal_uL2_B"/>
    <property type="match status" value="1"/>
</dbReference>
<dbReference type="AlphaFoldDB" id="A0A0H4T2R3"/>
<organism evidence="9">
    <name type="scientific">uncultured beta proteobacterium Rifle_16ft_4_minimus_3054</name>
    <dbReference type="NCBI Taxonomy" id="1665167"/>
    <lineage>
        <taxon>Bacteria</taxon>
        <taxon>Pseudomonadati</taxon>
        <taxon>Pseudomonadota</taxon>
        <taxon>Betaproteobacteria</taxon>
        <taxon>Nitrosomonadales</taxon>
        <taxon>Nitrosomonadaceae</taxon>
        <taxon>environmental samples</taxon>
    </lineage>
</organism>
<dbReference type="GO" id="GO:0016740">
    <property type="term" value="F:transferase activity"/>
    <property type="evidence" value="ECO:0007669"/>
    <property type="project" value="InterPro"/>
</dbReference>
<keyword evidence="5" id="KW-0699">rRNA-binding</keyword>
<dbReference type="InterPro" id="IPR005880">
    <property type="entry name" value="Ribosomal_uL2_bac/org-type"/>
</dbReference>
<dbReference type="InterPro" id="IPR014726">
    <property type="entry name" value="Ribosomal_uL2_dom3"/>
</dbReference>
<sequence>MALVKVKPTSNGRRAVVKLVNPDLHKGTSVPALTEKKNRKSGRNNAGRITMRHQGGGHKQNYRVIDFLRSKDGIPAKVERFEYDPNRSANLALLCYADGERRYIVAPKGVAVGAQLLSGVEAPIKAGNALPLRNIPVGSTIHCIEMLPGKGAQLARAAGTSVQLLAREGSYAQLRLRSGEIRKVHVDCRATIGEVGNEEHNLRSIGKAGAMRWRGVRPTVRGVAMNPVDHPHGGGEGKTAAARDPVSPWGTLSKGYKTRKNKRTRGMIVQFRHKK</sequence>
<dbReference type="PANTHER" id="PTHR13691:SF5">
    <property type="entry name" value="LARGE RIBOSOMAL SUBUNIT PROTEIN UL2M"/>
    <property type="match status" value="1"/>
</dbReference>
<dbReference type="SUPFAM" id="SSF50104">
    <property type="entry name" value="Translation proteins SH3-like domain"/>
    <property type="match status" value="1"/>
</dbReference>
<dbReference type="Gene3D" id="4.10.950.10">
    <property type="entry name" value="Ribosomal protein L2, domain 3"/>
    <property type="match status" value="1"/>
</dbReference>